<evidence type="ECO:0000256" key="10">
    <source>
        <dbReference type="PIRSR" id="PIRSR601929-3"/>
    </source>
</evidence>
<dbReference type="Gene3D" id="2.60.120.10">
    <property type="entry name" value="Jelly Rolls"/>
    <property type="match status" value="1"/>
</dbReference>
<sequence length="224" mass="24246">TMGGFSWAAFFVLILASLAHAYDSDPLQDICVAVNDSVRVNGKICKDPDEVTADDFFYSGLHVPRNVTNFSGSAVTTVFVDELSGLNTLGVALARIDFAPGGVNPPHEHPRASEALYVAEGELYAGFILSNPREADRKHRLVAKTLRRGDVFLFPRGLIHFQLNVGGTRAVAFASFGSQNPGVVTVANSLFGSEPLVHPQLLAKAFQLSEETVQNLQSLTWMDN</sequence>
<feature type="signal peptide" evidence="11">
    <location>
        <begin position="1"/>
        <end position="21"/>
    </location>
</feature>
<dbReference type="InterPro" id="IPR011051">
    <property type="entry name" value="RmlC_Cupin_sf"/>
</dbReference>
<feature type="binding site" evidence="8">
    <location>
        <position position="109"/>
    </location>
    <ligand>
        <name>oxalate</name>
        <dbReference type="ChEBI" id="CHEBI:30623"/>
    </ligand>
</feature>
<evidence type="ECO:0000256" key="4">
    <source>
        <dbReference type="ARBA" id="ARBA00022525"/>
    </source>
</evidence>
<dbReference type="SMART" id="SM00835">
    <property type="entry name" value="Cupin_1"/>
    <property type="match status" value="1"/>
</dbReference>
<dbReference type="Pfam" id="PF00190">
    <property type="entry name" value="Cupin_1"/>
    <property type="match status" value="1"/>
</dbReference>
<gene>
    <name evidence="13" type="ORF">M569_05310</name>
</gene>
<evidence type="ECO:0000256" key="6">
    <source>
        <dbReference type="ARBA" id="ARBA00023157"/>
    </source>
</evidence>
<feature type="non-terminal residue" evidence="13">
    <location>
        <position position="1"/>
    </location>
</feature>
<feature type="chain" id="PRO_5019612160" description="Germin-like protein" evidence="11">
    <location>
        <begin position="22"/>
        <end position="224"/>
    </location>
</feature>
<dbReference type="InterPro" id="IPR006045">
    <property type="entry name" value="Cupin_1"/>
</dbReference>
<evidence type="ECO:0000313" key="13">
    <source>
        <dbReference type="EMBL" id="EPS69455.1"/>
    </source>
</evidence>
<dbReference type="CDD" id="cd02241">
    <property type="entry name" value="cupin_OxOx"/>
    <property type="match status" value="1"/>
</dbReference>
<dbReference type="GO" id="GO:0030145">
    <property type="term" value="F:manganese ion binding"/>
    <property type="evidence" value="ECO:0007669"/>
    <property type="project" value="UniProtKB-UniRule"/>
</dbReference>
<feature type="non-terminal residue" evidence="13">
    <location>
        <position position="224"/>
    </location>
</feature>
<evidence type="ECO:0000259" key="12">
    <source>
        <dbReference type="SMART" id="SM00835"/>
    </source>
</evidence>
<dbReference type="PRINTS" id="PR00325">
    <property type="entry name" value="GERMIN"/>
</dbReference>
<dbReference type="PANTHER" id="PTHR31238">
    <property type="entry name" value="GERMIN-LIKE PROTEIN SUBFAMILY 3 MEMBER 3"/>
    <property type="match status" value="1"/>
</dbReference>
<feature type="binding site" evidence="9">
    <location>
        <position position="107"/>
    </location>
    <ligand>
        <name>Mn(2+)</name>
        <dbReference type="ChEBI" id="CHEBI:29035"/>
    </ligand>
</feature>
<evidence type="ECO:0000256" key="11">
    <source>
        <dbReference type="RuleBase" id="RU366015"/>
    </source>
</evidence>
<dbReference type="EMBL" id="AUSU01002115">
    <property type="protein sequence ID" value="EPS69455.1"/>
    <property type="molecule type" value="Genomic_DNA"/>
</dbReference>
<feature type="binding site" evidence="8">
    <location>
        <position position="114"/>
    </location>
    <ligand>
        <name>oxalate</name>
        <dbReference type="ChEBI" id="CHEBI:30623"/>
    </ligand>
</feature>
<feature type="binding site" evidence="9">
    <location>
        <position position="114"/>
    </location>
    <ligand>
        <name>Mn(2+)</name>
        <dbReference type="ChEBI" id="CHEBI:29035"/>
    </ligand>
</feature>
<feature type="binding site" evidence="9">
    <location>
        <position position="160"/>
    </location>
    <ligand>
        <name>Mn(2+)</name>
        <dbReference type="ChEBI" id="CHEBI:29035"/>
    </ligand>
</feature>
<protein>
    <recommendedName>
        <fullName evidence="11">Germin-like protein</fullName>
    </recommendedName>
</protein>
<keyword evidence="6 10" id="KW-1015">Disulfide bond</keyword>
<feature type="binding site" evidence="8">
    <location>
        <position position="104"/>
    </location>
    <ligand>
        <name>oxalate</name>
        <dbReference type="ChEBI" id="CHEBI:30623"/>
    </ligand>
</feature>
<feature type="binding site" evidence="9">
    <location>
        <position position="109"/>
    </location>
    <ligand>
        <name>Mn(2+)</name>
        <dbReference type="ChEBI" id="CHEBI:29035"/>
    </ligand>
</feature>
<reference evidence="13 14" key="1">
    <citation type="journal article" date="2013" name="BMC Genomics">
        <title>The miniature genome of a carnivorous plant Genlisea aurea contains a low number of genes and short non-coding sequences.</title>
        <authorList>
            <person name="Leushkin E.V."/>
            <person name="Sutormin R.A."/>
            <person name="Nabieva E.R."/>
            <person name="Penin A.A."/>
            <person name="Kondrashov A.S."/>
            <person name="Logacheva M.D."/>
        </authorList>
    </citation>
    <scope>NUCLEOTIDE SEQUENCE [LARGE SCALE GENOMIC DNA]</scope>
</reference>
<proteinExistence type="inferred from homology"/>
<evidence type="ECO:0000256" key="2">
    <source>
        <dbReference type="ARBA" id="ARBA00007456"/>
    </source>
</evidence>
<dbReference type="InterPro" id="IPR001929">
    <property type="entry name" value="Germin"/>
</dbReference>
<comment type="similarity">
    <text evidence="2 11">Belongs to the germin family.</text>
</comment>
<dbReference type="SUPFAM" id="SSF51182">
    <property type="entry name" value="RmlC-like cupins"/>
    <property type="match status" value="1"/>
</dbReference>
<keyword evidence="4 11" id="KW-0964">Secreted</keyword>
<evidence type="ECO:0000256" key="7">
    <source>
        <dbReference type="ARBA" id="ARBA00023211"/>
    </source>
</evidence>
<keyword evidence="7 8" id="KW-0464">Manganese</keyword>
<comment type="subcellular location">
    <subcellularLocation>
        <location evidence="1 11">Secreted</location>
        <location evidence="1 11">Extracellular space</location>
        <location evidence="1 11">Apoplast</location>
    </subcellularLocation>
</comment>
<evidence type="ECO:0000256" key="1">
    <source>
        <dbReference type="ARBA" id="ARBA00004271"/>
    </source>
</evidence>
<name>S8CRN7_9LAMI</name>
<dbReference type="FunFam" id="2.60.120.10:FF:000005">
    <property type="entry name" value="Germin-like protein subfamily 1 member 8"/>
    <property type="match status" value="1"/>
</dbReference>
<dbReference type="InterPro" id="IPR014710">
    <property type="entry name" value="RmlC-like_jellyroll"/>
</dbReference>
<keyword evidence="14" id="KW-1185">Reference proteome</keyword>
<dbReference type="GO" id="GO:0048046">
    <property type="term" value="C:apoplast"/>
    <property type="evidence" value="ECO:0007669"/>
    <property type="project" value="UniProtKB-SubCell"/>
</dbReference>
<evidence type="ECO:0000256" key="9">
    <source>
        <dbReference type="PIRSR" id="PIRSR601929-2"/>
    </source>
</evidence>
<dbReference type="AlphaFoldDB" id="S8CRN7"/>
<accession>S8CRN7</accession>
<keyword evidence="3 11" id="KW-0052">Apoplast</keyword>
<evidence type="ECO:0000256" key="5">
    <source>
        <dbReference type="ARBA" id="ARBA00022723"/>
    </source>
</evidence>
<keyword evidence="11" id="KW-0732">Signal</keyword>
<feature type="domain" description="Cupin type-1" evidence="12">
    <location>
        <begin position="59"/>
        <end position="214"/>
    </location>
</feature>
<keyword evidence="5 8" id="KW-0479">Metal-binding</keyword>
<evidence type="ECO:0000256" key="8">
    <source>
        <dbReference type="PIRSR" id="PIRSR601929-1"/>
    </source>
</evidence>
<evidence type="ECO:0000256" key="3">
    <source>
        <dbReference type="ARBA" id="ARBA00022523"/>
    </source>
</evidence>
<dbReference type="OrthoDB" id="895041at2759"/>
<evidence type="ECO:0000313" key="14">
    <source>
        <dbReference type="Proteomes" id="UP000015453"/>
    </source>
</evidence>
<organism evidence="13 14">
    <name type="scientific">Genlisea aurea</name>
    <dbReference type="NCBI Taxonomy" id="192259"/>
    <lineage>
        <taxon>Eukaryota</taxon>
        <taxon>Viridiplantae</taxon>
        <taxon>Streptophyta</taxon>
        <taxon>Embryophyta</taxon>
        <taxon>Tracheophyta</taxon>
        <taxon>Spermatophyta</taxon>
        <taxon>Magnoliopsida</taxon>
        <taxon>eudicotyledons</taxon>
        <taxon>Gunneridae</taxon>
        <taxon>Pentapetalae</taxon>
        <taxon>asterids</taxon>
        <taxon>lamiids</taxon>
        <taxon>Lamiales</taxon>
        <taxon>Lentibulariaceae</taxon>
        <taxon>Genlisea</taxon>
    </lineage>
</organism>
<dbReference type="Proteomes" id="UP000015453">
    <property type="component" value="Unassembled WGS sequence"/>
</dbReference>
<feature type="disulfide bond" evidence="10">
    <location>
        <begin position="31"/>
        <end position="45"/>
    </location>
</feature>
<comment type="caution">
    <text evidence="13">The sequence shown here is derived from an EMBL/GenBank/DDBJ whole genome shotgun (WGS) entry which is preliminary data.</text>
</comment>